<comment type="subcellular location">
    <subcellularLocation>
        <location evidence="1">Cell membrane</location>
        <topology evidence="1">Multi-pass membrane protein</topology>
    </subcellularLocation>
</comment>
<feature type="transmembrane region" description="Helical" evidence="7">
    <location>
        <begin position="531"/>
        <end position="551"/>
    </location>
</feature>
<feature type="transmembrane region" description="Helical" evidence="7">
    <location>
        <begin position="214"/>
        <end position="235"/>
    </location>
</feature>
<dbReference type="AlphaFoldDB" id="A0A430HCG9"/>
<protein>
    <submittedName>
        <fullName evidence="9">MFS transporter</fullName>
    </submittedName>
</protein>
<dbReference type="RefSeq" id="WP_126077768.1">
    <property type="nucleotide sequence ID" value="NZ_CP051166.1"/>
</dbReference>
<dbReference type="Pfam" id="PF07690">
    <property type="entry name" value="MFS_1"/>
    <property type="match status" value="1"/>
</dbReference>
<dbReference type="InterPro" id="IPR036259">
    <property type="entry name" value="MFS_trans_sf"/>
</dbReference>
<accession>A0A430HCG9</accession>
<evidence type="ECO:0000256" key="1">
    <source>
        <dbReference type="ARBA" id="ARBA00004651"/>
    </source>
</evidence>
<dbReference type="EMBL" id="RXLQ01000030">
    <property type="protein sequence ID" value="RSZ55236.1"/>
    <property type="molecule type" value="Genomic_DNA"/>
</dbReference>
<reference evidence="9 10" key="1">
    <citation type="submission" date="2018-12" db="EMBL/GenBank/DDBJ databases">
        <authorList>
            <person name="Yang E."/>
        </authorList>
    </citation>
    <scope>NUCLEOTIDE SEQUENCE [LARGE SCALE GENOMIC DNA]</scope>
    <source>
        <strain evidence="9 10">SOD</strain>
    </source>
</reference>
<feature type="transmembrane region" description="Helical" evidence="7">
    <location>
        <begin position="460"/>
        <end position="477"/>
    </location>
</feature>
<keyword evidence="3" id="KW-1003">Cell membrane</keyword>
<evidence type="ECO:0000259" key="8">
    <source>
        <dbReference type="PROSITE" id="PS50850"/>
    </source>
</evidence>
<dbReference type="InterPro" id="IPR020846">
    <property type="entry name" value="MFS_dom"/>
</dbReference>
<evidence type="ECO:0000256" key="3">
    <source>
        <dbReference type="ARBA" id="ARBA00022475"/>
    </source>
</evidence>
<dbReference type="InterPro" id="IPR018456">
    <property type="entry name" value="PTR2_symporter_CS"/>
</dbReference>
<feature type="transmembrane region" description="Helical" evidence="7">
    <location>
        <begin position="433"/>
        <end position="454"/>
    </location>
</feature>
<feature type="transmembrane region" description="Helical" evidence="7">
    <location>
        <begin position="21"/>
        <end position="39"/>
    </location>
</feature>
<dbReference type="Gene3D" id="1.20.1250.20">
    <property type="entry name" value="MFS general substrate transporter like domains"/>
    <property type="match status" value="2"/>
</dbReference>
<feature type="domain" description="Major facilitator superfamily (MFS) profile" evidence="8">
    <location>
        <begin position="15"/>
        <end position="556"/>
    </location>
</feature>
<keyword evidence="10" id="KW-1185">Reference proteome</keyword>
<dbReference type="PROSITE" id="PS50850">
    <property type="entry name" value="MFS"/>
    <property type="match status" value="1"/>
</dbReference>
<dbReference type="OrthoDB" id="8481178at2"/>
<dbReference type="SUPFAM" id="SSF103473">
    <property type="entry name" value="MFS general substrate transporter"/>
    <property type="match status" value="2"/>
</dbReference>
<name>A0A430HCG9_9BURK</name>
<evidence type="ECO:0000256" key="2">
    <source>
        <dbReference type="ARBA" id="ARBA00022448"/>
    </source>
</evidence>
<evidence type="ECO:0000256" key="5">
    <source>
        <dbReference type="ARBA" id="ARBA00022989"/>
    </source>
</evidence>
<feature type="transmembrane region" description="Helical" evidence="7">
    <location>
        <begin position="59"/>
        <end position="76"/>
    </location>
</feature>
<dbReference type="PROSITE" id="PS01023">
    <property type="entry name" value="PTR2_2"/>
    <property type="match status" value="1"/>
</dbReference>
<gene>
    <name evidence="9" type="ORF">EJB06_30385</name>
</gene>
<dbReference type="GO" id="GO:0022857">
    <property type="term" value="F:transmembrane transporter activity"/>
    <property type="evidence" value="ECO:0007669"/>
    <property type="project" value="InterPro"/>
</dbReference>
<feature type="transmembrane region" description="Helical" evidence="7">
    <location>
        <begin position="176"/>
        <end position="193"/>
    </location>
</feature>
<sequence length="560" mass="61516">MRKSQGIRFHRSFYVANSMEIFERLAWYGFFTVSSLYMTTPRAQGGLGFSDEERGFLQGIVPFVLYILPVLTGALADRYGYRKMFILSSLIMAPSYFLLGKMHSFWPFCAVFVLVAVGAAIFKPVAVGTIGRTTDDSNRGLGFGIFYMMVNVGGFLGPIVAGYVRTISWEMVFTMSSFWVAINLIPSLFLYREPAAAISDTRSLKTVLADSREVLGNGRLLILVVPVLAVGMYFIKTAGSLLVLVAILLAWIALNIGWSVLVRTSGSENWYAQPIKVGDRRFVAYLLILSAFWAVYYQLFLTLPLFIKDFVDTSDLVRFFNAVSPRVADVLAHVNLEDVKALLSNVQRRPPTTDSVVEVGRALANLRILVPDEVLHRSLDALQSGHIDAANLARQLAATYRQIAPEYMINIEFLIIIVFQIAVSVFARRFRALPVLVFGVFTLMVSLIVIGLAAGSAHGGAIVLAAIAVFAIAETIVSPKSQEFVSSVSPPGKTAMFMGYYFISMALGSLLAGVLSGWAYAAIAKGLHQPLLMWCGFALLALASATAMLVFDRKTRRADC</sequence>
<dbReference type="PANTHER" id="PTHR23517">
    <property type="entry name" value="RESISTANCE PROTEIN MDTM, PUTATIVE-RELATED-RELATED"/>
    <property type="match status" value="1"/>
</dbReference>
<evidence type="ECO:0000256" key="6">
    <source>
        <dbReference type="ARBA" id="ARBA00023136"/>
    </source>
</evidence>
<evidence type="ECO:0000256" key="4">
    <source>
        <dbReference type="ARBA" id="ARBA00022692"/>
    </source>
</evidence>
<evidence type="ECO:0000256" key="7">
    <source>
        <dbReference type="SAM" id="Phobius"/>
    </source>
</evidence>
<dbReference type="InterPro" id="IPR011701">
    <property type="entry name" value="MFS"/>
</dbReference>
<dbReference type="GO" id="GO:0006857">
    <property type="term" value="P:oligopeptide transport"/>
    <property type="evidence" value="ECO:0007669"/>
    <property type="project" value="InterPro"/>
</dbReference>
<feature type="transmembrane region" description="Helical" evidence="7">
    <location>
        <begin position="498"/>
        <end position="519"/>
    </location>
</feature>
<feature type="transmembrane region" description="Helical" evidence="7">
    <location>
        <begin position="143"/>
        <end position="164"/>
    </location>
</feature>
<evidence type="ECO:0000313" key="10">
    <source>
        <dbReference type="Proteomes" id="UP000278085"/>
    </source>
</evidence>
<dbReference type="PANTHER" id="PTHR23517:SF2">
    <property type="entry name" value="MULTIDRUG RESISTANCE PROTEIN MDTH"/>
    <property type="match status" value="1"/>
</dbReference>
<keyword evidence="2" id="KW-0813">Transport</keyword>
<feature type="transmembrane region" description="Helical" evidence="7">
    <location>
        <begin position="282"/>
        <end position="307"/>
    </location>
</feature>
<evidence type="ECO:0000313" key="9">
    <source>
        <dbReference type="EMBL" id="RSZ55236.1"/>
    </source>
</evidence>
<feature type="transmembrane region" description="Helical" evidence="7">
    <location>
        <begin position="241"/>
        <end position="261"/>
    </location>
</feature>
<feature type="transmembrane region" description="Helical" evidence="7">
    <location>
        <begin position="407"/>
        <end position="426"/>
    </location>
</feature>
<organism evidence="9 10">
    <name type="scientific">Massilia atriviolacea</name>
    <dbReference type="NCBI Taxonomy" id="2495579"/>
    <lineage>
        <taxon>Bacteria</taxon>
        <taxon>Pseudomonadati</taxon>
        <taxon>Pseudomonadota</taxon>
        <taxon>Betaproteobacteria</taxon>
        <taxon>Burkholderiales</taxon>
        <taxon>Oxalobacteraceae</taxon>
        <taxon>Telluria group</taxon>
        <taxon>Massilia</taxon>
    </lineage>
</organism>
<keyword evidence="5 7" id="KW-1133">Transmembrane helix</keyword>
<dbReference type="InterPro" id="IPR050171">
    <property type="entry name" value="MFS_Transporters"/>
</dbReference>
<keyword evidence="6 7" id="KW-0472">Membrane</keyword>
<dbReference type="GO" id="GO:0005886">
    <property type="term" value="C:plasma membrane"/>
    <property type="evidence" value="ECO:0007669"/>
    <property type="project" value="UniProtKB-SubCell"/>
</dbReference>
<feature type="transmembrane region" description="Helical" evidence="7">
    <location>
        <begin position="83"/>
        <end position="99"/>
    </location>
</feature>
<keyword evidence="4 7" id="KW-0812">Transmembrane</keyword>
<proteinExistence type="predicted"/>
<dbReference type="Proteomes" id="UP000278085">
    <property type="component" value="Unassembled WGS sequence"/>
</dbReference>
<comment type="caution">
    <text evidence="9">The sequence shown here is derived from an EMBL/GenBank/DDBJ whole genome shotgun (WGS) entry which is preliminary data.</text>
</comment>
<feature type="transmembrane region" description="Helical" evidence="7">
    <location>
        <begin position="105"/>
        <end position="122"/>
    </location>
</feature>